<organism evidence="1 2">
    <name type="scientific">Paracoccus tegillarcae</name>
    <dbReference type="NCBI Taxonomy" id="1529068"/>
    <lineage>
        <taxon>Bacteria</taxon>
        <taxon>Pseudomonadati</taxon>
        <taxon>Pseudomonadota</taxon>
        <taxon>Alphaproteobacteria</taxon>
        <taxon>Rhodobacterales</taxon>
        <taxon>Paracoccaceae</taxon>
        <taxon>Paracoccus</taxon>
    </lineage>
</organism>
<dbReference type="RefSeq" id="WP_101460200.1">
    <property type="nucleotide sequence ID" value="NZ_CP025408.1"/>
</dbReference>
<dbReference type="EMBL" id="CP025408">
    <property type="protein sequence ID" value="AUH33531.1"/>
    <property type="molecule type" value="Genomic_DNA"/>
</dbReference>
<gene>
    <name evidence="1" type="ORF">CUV01_09155</name>
</gene>
<proteinExistence type="predicted"/>
<protein>
    <submittedName>
        <fullName evidence="1">Uncharacterized protein</fullName>
    </submittedName>
</protein>
<keyword evidence="2" id="KW-1185">Reference proteome</keyword>
<accession>A0A2K9F321</accession>
<dbReference type="Proteomes" id="UP000233742">
    <property type="component" value="Chromosome"/>
</dbReference>
<dbReference type="KEGG" id="paro:CUV01_09155"/>
<evidence type="ECO:0000313" key="2">
    <source>
        <dbReference type="Proteomes" id="UP000233742"/>
    </source>
</evidence>
<sequence length="811" mass="90049">MTLNPGDALRYWQVSDVVVDRYDVADAPLLGEMDPFFFLTKDKNFIPHEYPCRTEFAAQYRDKRPDQRGVAKWAVNALPFGQDMLDLSGFWFRPTRLAAWARTVILADDAGPARLRLTTCGGAILFVNGTEAGWMAPYLRNYNGGAEFEVDLRAGQNEITVFFDDLAERDTRFLFRLDWLDGPTATAGLPFDAPDATVRSVETLLEQMHFDRPAYDDGEVVLVLPSPLGAEGSAAVVIEGDFMSHERMDRRYPITADQTRLVLGHVTDFPADFRHFRITLTRDGFAATRTLGVEIAHPDGPAPAAQADRVAEALEAVADKAEPDTVCALARLATGRPADDMILRVLPTIKDCWDCADFALVPLLWSRMRFADRVQPETLAQIDDTILAYRYWMDEPGNDVQWYFSENHALLFHTAAYLAGHILPDATFRRSGRDGHAQSAVGAERVRAWLDHFEACEMAEFNSAPYFPIDLKGLCALFALASDADIRDRAGKAVARLIELVANSAHQGVLTAAQGRSYEHTLRAGATLELSAIGRMLWGQGHFGARFHCLPQLALCLRDHSLELPDLSDRALWDRDGGQEWCFSQGEGRFAQLYHWKTRDTAMGSAAHYRWGDWGYQETLIHARIGRNPQAQVWINQPGELIQSGYGRPSYWGGSASVPRVQQYRGLAVVLFDGVAPQPDLTHAWFPESMFDAARVEDNVAMATAQGAGLLLVASGPLSRVSEGPSAGNELRLEGRDGRWIVRLTEGADDLDGLRDRFGKLSLIEKPDGRILVTDPDYGSVIFCPDGTVEAEGRKLDPSQWTVEGQRTITS</sequence>
<name>A0A2K9F321_9RHOB</name>
<dbReference type="OrthoDB" id="1029638at2"/>
<dbReference type="AlphaFoldDB" id="A0A2K9F321"/>
<evidence type="ECO:0000313" key="1">
    <source>
        <dbReference type="EMBL" id="AUH33531.1"/>
    </source>
</evidence>
<reference evidence="1 2" key="1">
    <citation type="submission" date="2017-12" db="EMBL/GenBank/DDBJ databases">
        <authorList>
            <person name="Hurst M.R.H."/>
        </authorList>
    </citation>
    <scope>NUCLEOTIDE SEQUENCE [LARGE SCALE GENOMIC DNA]</scope>
    <source>
        <strain evidence="1 2">BM15</strain>
    </source>
</reference>